<dbReference type="SMART" id="SM00408">
    <property type="entry name" value="IGc2"/>
    <property type="match status" value="3"/>
</dbReference>
<keyword evidence="2" id="KW-0393">Immunoglobulin domain</keyword>
<dbReference type="AlphaFoldDB" id="A0A3B3Q8E3"/>
<evidence type="ECO:0000256" key="2">
    <source>
        <dbReference type="ARBA" id="ARBA00023319"/>
    </source>
</evidence>
<dbReference type="FunFam" id="2.60.40.10:FF:000986">
    <property type="entry name" value="Titin b"/>
    <property type="match status" value="1"/>
</dbReference>
<feature type="domain" description="Fibronectin type-III" evidence="5">
    <location>
        <begin position="345"/>
        <end position="442"/>
    </location>
</feature>
<dbReference type="Pfam" id="PF00041">
    <property type="entry name" value="fn3"/>
    <property type="match status" value="2"/>
</dbReference>
<name>A0A3B3Q8E3_9TELE</name>
<evidence type="ECO:0000259" key="5">
    <source>
        <dbReference type="PROSITE" id="PS50853"/>
    </source>
</evidence>
<dbReference type="InterPro" id="IPR036179">
    <property type="entry name" value="Ig-like_dom_sf"/>
</dbReference>
<dbReference type="CDD" id="cd00063">
    <property type="entry name" value="FN3"/>
    <property type="match status" value="2"/>
</dbReference>
<proteinExistence type="predicted"/>
<sequence>MEVEQGTDIKIVAKIKGCPFPTLTWQKAPPYRKDEKTDVEYDEHINKLVTDNTCALLIKQGKRADTGIYTITASNSLGKASKEIRLNVLEPPELLLDANMAREHLAMVGTDIILSAGIKGVPFPKVTWKKNNEEVPPRANVEVTGVGSKLQIHNCLRSDCGDYTISVENSAETISLNVFIFFHLVAPTIEVDVKLIEGIVVKAGSTIKLPAIMKGIPVPNPKWVTDGKEIKSEGNVLIKTDHYSTTVTIKDCKRQDTGEYLLTVSNPAGSKTVALHVTVIDVPGAPTGPVNMLEVTPDFMVINWRPPKDDGGTPLMNYIVEKKDTKKPWEPWAVVSSGSINTKAKVSYLEKGLAQDITETAVTIQWEAPLSDGGSPIIGYIIERREMTGKWIRLNKTPVLDTRYRASGLFEGNTYEFRVFAENIAGISEPSPVSDPVKTTRPITCPGPPVNVKLKDWSKSYADLVWTKPSRDGGSPILGYIVECQKSSSKQWDRINKDELIKPCAYRVPGLIEGMEYKIRVRACNKIGEGEPKELNCFDDGLPAYIETIAYFVICTMVGIIIIILYLITLNFLFL</sequence>
<reference evidence="6" key="2">
    <citation type="submission" date="2025-09" db="UniProtKB">
        <authorList>
            <consortium name="Ensembl"/>
        </authorList>
    </citation>
    <scope>IDENTIFICATION</scope>
</reference>
<dbReference type="InterPro" id="IPR003598">
    <property type="entry name" value="Ig_sub2"/>
</dbReference>
<dbReference type="SMART" id="SM00060">
    <property type="entry name" value="FN3"/>
    <property type="match status" value="2"/>
</dbReference>
<evidence type="ECO:0000259" key="4">
    <source>
        <dbReference type="PROSITE" id="PS50835"/>
    </source>
</evidence>
<evidence type="ECO:0008006" key="8">
    <source>
        <dbReference type="Google" id="ProtNLM"/>
    </source>
</evidence>
<feature type="domain" description="Ig-like" evidence="4">
    <location>
        <begin position="92"/>
        <end position="175"/>
    </location>
</feature>
<dbReference type="PANTHER" id="PTHR14340">
    <property type="entry name" value="MICROFIBRIL-ASSOCIATED GLYCOPROTEIN 3"/>
    <property type="match status" value="1"/>
</dbReference>
<dbReference type="InterPro" id="IPR003961">
    <property type="entry name" value="FN3_dom"/>
</dbReference>
<organism evidence="6 7">
    <name type="scientific">Paramormyrops kingsleyae</name>
    <dbReference type="NCBI Taxonomy" id="1676925"/>
    <lineage>
        <taxon>Eukaryota</taxon>
        <taxon>Metazoa</taxon>
        <taxon>Chordata</taxon>
        <taxon>Craniata</taxon>
        <taxon>Vertebrata</taxon>
        <taxon>Euteleostomi</taxon>
        <taxon>Actinopterygii</taxon>
        <taxon>Neopterygii</taxon>
        <taxon>Teleostei</taxon>
        <taxon>Osteoglossocephala</taxon>
        <taxon>Osteoglossomorpha</taxon>
        <taxon>Osteoglossiformes</taxon>
        <taxon>Mormyridae</taxon>
        <taxon>Paramormyrops</taxon>
    </lineage>
</organism>
<evidence type="ECO:0000313" key="6">
    <source>
        <dbReference type="Ensembl" id="ENSPKIP00000002448.1"/>
    </source>
</evidence>
<evidence type="ECO:0000313" key="7">
    <source>
        <dbReference type="Proteomes" id="UP000261540"/>
    </source>
</evidence>
<feature type="domain" description="Ig-like" evidence="4">
    <location>
        <begin position="187"/>
        <end position="274"/>
    </location>
</feature>
<dbReference type="PROSITE" id="PS50853">
    <property type="entry name" value="FN3"/>
    <property type="match status" value="2"/>
</dbReference>
<keyword evidence="3" id="KW-1133">Transmembrane helix</keyword>
<dbReference type="InterPro" id="IPR013098">
    <property type="entry name" value="Ig_I-set"/>
</dbReference>
<dbReference type="PRINTS" id="PR00014">
    <property type="entry name" value="FNTYPEIII"/>
</dbReference>
<dbReference type="STRING" id="1676925.ENSPKIP00000002448"/>
<dbReference type="FunFam" id="2.60.40.10:FF:001343">
    <property type="entry name" value="titin isoform X1"/>
    <property type="match status" value="1"/>
</dbReference>
<keyword evidence="3" id="KW-0472">Membrane</keyword>
<dbReference type="InterPro" id="IPR003599">
    <property type="entry name" value="Ig_sub"/>
</dbReference>
<protein>
    <recommendedName>
        <fullName evidence="8">Titin</fullName>
    </recommendedName>
</protein>
<dbReference type="Gene3D" id="2.60.40.10">
    <property type="entry name" value="Immunoglobulins"/>
    <property type="match status" value="6"/>
</dbReference>
<dbReference type="InterPro" id="IPR013783">
    <property type="entry name" value="Ig-like_fold"/>
</dbReference>
<evidence type="ECO:0000256" key="3">
    <source>
        <dbReference type="SAM" id="Phobius"/>
    </source>
</evidence>
<feature type="transmembrane region" description="Helical" evidence="3">
    <location>
        <begin position="549"/>
        <end position="574"/>
    </location>
</feature>
<dbReference type="FunFam" id="2.60.40.10:FF:000034">
    <property type="entry name" value="Titin isoform A"/>
    <property type="match status" value="1"/>
</dbReference>
<dbReference type="Ensembl" id="ENSPKIT00000026392.1">
    <property type="protein sequence ID" value="ENSPKIP00000002448.1"/>
    <property type="gene ID" value="ENSPKIG00000020333.1"/>
</dbReference>
<dbReference type="FunFam" id="2.60.40.10:FF:000031">
    <property type="entry name" value="Myosin-binding protein C, slow type"/>
    <property type="match status" value="1"/>
</dbReference>
<dbReference type="GeneTree" id="ENSGT01150000286978"/>
<reference evidence="6" key="1">
    <citation type="submission" date="2025-08" db="UniProtKB">
        <authorList>
            <consortium name="Ensembl"/>
        </authorList>
    </citation>
    <scope>IDENTIFICATION</scope>
</reference>
<dbReference type="InterPro" id="IPR036116">
    <property type="entry name" value="FN3_sf"/>
</dbReference>
<feature type="domain" description="Fibronectin type-III" evidence="5">
    <location>
        <begin position="448"/>
        <end position="544"/>
    </location>
</feature>
<dbReference type="SUPFAM" id="SSF49265">
    <property type="entry name" value="Fibronectin type III"/>
    <property type="match status" value="2"/>
</dbReference>
<dbReference type="Pfam" id="PF07679">
    <property type="entry name" value="I-set"/>
    <property type="match status" value="3"/>
</dbReference>
<dbReference type="Proteomes" id="UP000261540">
    <property type="component" value="Unplaced"/>
</dbReference>
<dbReference type="PROSITE" id="PS50835">
    <property type="entry name" value="IG_LIKE"/>
    <property type="match status" value="2"/>
</dbReference>
<dbReference type="SMART" id="SM00409">
    <property type="entry name" value="IG"/>
    <property type="match status" value="3"/>
</dbReference>
<dbReference type="FunFam" id="2.60.40.10:FF:000135">
    <property type="entry name" value="Titin a"/>
    <property type="match status" value="1"/>
</dbReference>
<keyword evidence="3" id="KW-0812">Transmembrane</keyword>
<keyword evidence="1" id="KW-0677">Repeat</keyword>
<dbReference type="SUPFAM" id="SSF48726">
    <property type="entry name" value="Immunoglobulin"/>
    <property type="match status" value="3"/>
</dbReference>
<accession>A0A3B3Q8E3</accession>
<dbReference type="InterPro" id="IPR007110">
    <property type="entry name" value="Ig-like_dom"/>
</dbReference>
<keyword evidence="7" id="KW-1185">Reference proteome</keyword>
<evidence type="ECO:0000256" key="1">
    <source>
        <dbReference type="ARBA" id="ARBA00022737"/>
    </source>
</evidence>
<dbReference type="PANTHER" id="PTHR14340:SF13">
    <property type="entry name" value="TITIN"/>
    <property type="match status" value="1"/>
</dbReference>